<dbReference type="EMBL" id="BARS01025030">
    <property type="protein sequence ID" value="GAG00285.1"/>
    <property type="molecule type" value="Genomic_DNA"/>
</dbReference>
<evidence type="ECO:0000259" key="1">
    <source>
        <dbReference type="Pfam" id="PF01850"/>
    </source>
</evidence>
<organism evidence="2">
    <name type="scientific">marine sediment metagenome</name>
    <dbReference type="NCBI Taxonomy" id="412755"/>
    <lineage>
        <taxon>unclassified sequences</taxon>
        <taxon>metagenomes</taxon>
        <taxon>ecological metagenomes</taxon>
    </lineage>
</organism>
<protein>
    <recommendedName>
        <fullName evidence="1">PIN domain-containing protein</fullName>
    </recommendedName>
</protein>
<feature type="non-terminal residue" evidence="2">
    <location>
        <position position="1"/>
    </location>
</feature>
<feature type="domain" description="PIN" evidence="1">
    <location>
        <begin position="74"/>
        <end position="172"/>
    </location>
</feature>
<dbReference type="SUPFAM" id="SSF88723">
    <property type="entry name" value="PIN domain-like"/>
    <property type="match status" value="1"/>
</dbReference>
<name>X0U3Y3_9ZZZZ</name>
<gene>
    <name evidence="2" type="ORF">S01H1_39626</name>
</gene>
<dbReference type="AlphaFoldDB" id="X0U3Y3"/>
<dbReference type="InterPro" id="IPR029060">
    <property type="entry name" value="PIN-like_dom_sf"/>
</dbReference>
<evidence type="ECO:0000313" key="2">
    <source>
        <dbReference type="EMBL" id="GAG00285.1"/>
    </source>
</evidence>
<dbReference type="InterPro" id="IPR002716">
    <property type="entry name" value="PIN_dom"/>
</dbReference>
<comment type="caution">
    <text evidence="2">The sequence shown here is derived from an EMBL/GenBank/DDBJ whole genome shotgun (WGS) entry which is preliminary data.</text>
</comment>
<accession>X0U3Y3</accession>
<sequence>ILRICKRVARSGPLSKVGAEGMARGLAELFAAREKHFADFVFGLTQNFFYLRLLGLADGLAMLAEDKFRGTQFILDTNVVIALLLRESRHHRSMLEMKSVCSTMQASLHVTEVTLAELDRVILHHRTHLVKAYNEVPDAMVVSTQGVFLKAYRARRDAGQDITPSQFLDTLSNARATLTEEHRIAVLDSPVESGLPAAELRSAWKILAQASSKVRHKAKPQAALDHDAHLYFLVRQEREQYGEGAAWILTLDSSLPAAARQMQGDES</sequence>
<proteinExistence type="predicted"/>
<feature type="non-terminal residue" evidence="2">
    <location>
        <position position="267"/>
    </location>
</feature>
<reference evidence="2" key="1">
    <citation type="journal article" date="2014" name="Front. Microbiol.">
        <title>High frequency of phylogenetically diverse reductive dehalogenase-homologous genes in deep subseafloor sedimentary metagenomes.</title>
        <authorList>
            <person name="Kawai M."/>
            <person name="Futagami T."/>
            <person name="Toyoda A."/>
            <person name="Takaki Y."/>
            <person name="Nishi S."/>
            <person name="Hori S."/>
            <person name="Arai W."/>
            <person name="Tsubouchi T."/>
            <person name="Morono Y."/>
            <person name="Uchiyama I."/>
            <person name="Ito T."/>
            <person name="Fujiyama A."/>
            <person name="Inagaki F."/>
            <person name="Takami H."/>
        </authorList>
    </citation>
    <scope>NUCLEOTIDE SEQUENCE</scope>
    <source>
        <strain evidence="2">Expedition CK06-06</strain>
    </source>
</reference>
<dbReference type="Pfam" id="PF01850">
    <property type="entry name" value="PIN"/>
    <property type="match status" value="1"/>
</dbReference>